<proteinExistence type="predicted"/>
<comment type="caution">
    <text evidence="1">The sequence shown here is derived from an EMBL/GenBank/DDBJ whole genome shotgun (WGS) entry which is preliminary data.</text>
</comment>
<dbReference type="EMBL" id="JAALHA020000002">
    <property type="protein sequence ID" value="MDR9894226.1"/>
    <property type="molecule type" value="Genomic_DNA"/>
</dbReference>
<evidence type="ECO:0000313" key="1">
    <source>
        <dbReference type="EMBL" id="MDR9894226.1"/>
    </source>
</evidence>
<sequence length="341" mass="39113">MSDLNPSVATEESQTDTILANVLEEQSQKGPDLRQTHPKSHGLVWGEFIVEDNIPESFRVGVFATKRSYPIWVRLSNASAPEKRGKLKSDLEPDIRGLAIKLLEVEGEKVLDDEKYTQDFIFLSHPVFITRTVQQFADLSKLGIGQANPELLQSLAPVFEIIQAAASKQIVNPLLVPYWSTTPYKLGSHVIKFSLKPHQQDEVSDKKPESENYLRESVVKYLTQEAKEANFDFLIQLFVDEEKTPIEDPTQEWKEEDAPTIKLATVKIPPQKFDFEERDRLNEGLSFSPWHTLPEHEPLGAINLARKKVYLESAKFRREHIEQRLREPQPYNQILDELDNS</sequence>
<dbReference type="CDD" id="cd08152">
    <property type="entry name" value="y4iL_like"/>
    <property type="match status" value="1"/>
</dbReference>
<dbReference type="Proteomes" id="UP000667802">
    <property type="component" value="Unassembled WGS sequence"/>
</dbReference>
<dbReference type="GO" id="GO:0020037">
    <property type="term" value="F:heme binding"/>
    <property type="evidence" value="ECO:0007669"/>
    <property type="project" value="InterPro"/>
</dbReference>
<reference evidence="2" key="1">
    <citation type="journal article" date="2021" name="Science">
        <title>Hunting the eagle killer: A cyanobacterial neurotoxin causes vacuolar myelinopathy.</title>
        <authorList>
            <person name="Breinlinger S."/>
            <person name="Phillips T.J."/>
            <person name="Haram B.N."/>
            <person name="Mares J."/>
            <person name="Martinez Yerena J.A."/>
            <person name="Hrouzek P."/>
            <person name="Sobotka R."/>
            <person name="Henderson W.M."/>
            <person name="Schmieder P."/>
            <person name="Williams S.M."/>
            <person name="Lauderdale J.D."/>
            <person name="Wilde H.D."/>
            <person name="Gerrin W."/>
            <person name="Kust A."/>
            <person name="Washington J.W."/>
            <person name="Wagner C."/>
            <person name="Geier B."/>
            <person name="Liebeke M."/>
            <person name="Enke H."/>
            <person name="Niedermeyer T.H.J."/>
            <person name="Wilde S.B."/>
        </authorList>
    </citation>
    <scope>NUCLEOTIDE SEQUENCE [LARGE SCALE GENOMIC DNA]</scope>
    <source>
        <strain evidence="2">Thurmond2011</strain>
    </source>
</reference>
<organism evidence="1 2">
    <name type="scientific">Aetokthonos hydrillicola Thurmond2011</name>
    <dbReference type="NCBI Taxonomy" id="2712845"/>
    <lineage>
        <taxon>Bacteria</taxon>
        <taxon>Bacillati</taxon>
        <taxon>Cyanobacteriota</taxon>
        <taxon>Cyanophyceae</taxon>
        <taxon>Nostocales</taxon>
        <taxon>Hapalosiphonaceae</taxon>
        <taxon>Aetokthonos</taxon>
    </lineage>
</organism>
<evidence type="ECO:0000313" key="2">
    <source>
        <dbReference type="Proteomes" id="UP000667802"/>
    </source>
</evidence>
<keyword evidence="2" id="KW-1185">Reference proteome</keyword>
<dbReference type="SUPFAM" id="SSF56634">
    <property type="entry name" value="Heme-dependent catalase-like"/>
    <property type="match status" value="1"/>
</dbReference>
<dbReference type="AlphaFoldDB" id="A0AAP5I3U7"/>
<protein>
    <submittedName>
        <fullName evidence="1">Catalase family protein</fullName>
    </submittedName>
</protein>
<name>A0AAP5I3U7_9CYAN</name>
<gene>
    <name evidence="1" type="ORF">G7B40_006520</name>
</gene>
<dbReference type="PANTHER" id="PTHR36195:SF4">
    <property type="entry name" value="DOMAIN PROTEIN, PUTATIVE (AFU_ORTHOLOGUE AFUA_5G01990)-RELATED"/>
    <property type="match status" value="1"/>
</dbReference>
<dbReference type="PANTHER" id="PTHR36195">
    <property type="entry name" value="DOMAIN PROTEIN, PUTATIVE (AFU_ORTHOLOGUE AFUA_5G01990)-RELATED-RELATED"/>
    <property type="match status" value="1"/>
</dbReference>
<dbReference type="RefSeq" id="WP_208349012.1">
    <property type="nucleotide sequence ID" value="NZ_JAALHA020000002.1"/>
</dbReference>
<dbReference type="Gene3D" id="2.40.180.10">
    <property type="entry name" value="Catalase core domain"/>
    <property type="match status" value="1"/>
</dbReference>
<dbReference type="InterPro" id="IPR020835">
    <property type="entry name" value="Catalase_sf"/>
</dbReference>
<accession>A0AAP5I3U7</accession>